<dbReference type="Proteomes" id="UP000807353">
    <property type="component" value="Unassembled WGS sequence"/>
</dbReference>
<gene>
    <name evidence="2" type="ORF">BDZ94DRAFT_254531</name>
</gene>
<protein>
    <submittedName>
        <fullName evidence="2">Uncharacterized protein</fullName>
    </submittedName>
</protein>
<evidence type="ECO:0000256" key="1">
    <source>
        <dbReference type="SAM" id="Phobius"/>
    </source>
</evidence>
<keyword evidence="1" id="KW-0472">Membrane</keyword>
<sequence length="228" mass="25397">MASFEPLISDGIVAWKAFGLLRGRKWLRIPPLFLLVCSLALVLVNLVFATKQHNIDQWVVKTSLTISGGLSLGTNIVATSLIGYVYWRHRKSMVSNLGRERRPTQSERVLALLVESGAVFCLPQAIYFITQLFPELVVKATPGHYARQVFNAAYFIFSAMYPTLVTALTNGRSVINETYPSGSSLLPIRQYDAPSRITPLTFALPEAADKIMESPGTSIEDERRYQIS</sequence>
<name>A0A9P5XX36_9AGAR</name>
<feature type="transmembrane region" description="Helical" evidence="1">
    <location>
        <begin position="69"/>
        <end position="87"/>
    </location>
</feature>
<feature type="transmembrane region" description="Helical" evidence="1">
    <location>
        <begin position="108"/>
        <end position="129"/>
    </location>
</feature>
<accession>A0A9P5XX36</accession>
<evidence type="ECO:0000313" key="3">
    <source>
        <dbReference type="Proteomes" id="UP000807353"/>
    </source>
</evidence>
<keyword evidence="1" id="KW-1133">Transmembrane helix</keyword>
<keyword evidence="3" id="KW-1185">Reference proteome</keyword>
<organism evidence="2 3">
    <name type="scientific">Collybia nuda</name>
    <dbReference type="NCBI Taxonomy" id="64659"/>
    <lineage>
        <taxon>Eukaryota</taxon>
        <taxon>Fungi</taxon>
        <taxon>Dikarya</taxon>
        <taxon>Basidiomycota</taxon>
        <taxon>Agaricomycotina</taxon>
        <taxon>Agaricomycetes</taxon>
        <taxon>Agaricomycetidae</taxon>
        <taxon>Agaricales</taxon>
        <taxon>Tricholomatineae</taxon>
        <taxon>Clitocybaceae</taxon>
        <taxon>Collybia</taxon>
    </lineage>
</organism>
<reference evidence="2" key="1">
    <citation type="submission" date="2020-11" db="EMBL/GenBank/DDBJ databases">
        <authorList>
            <consortium name="DOE Joint Genome Institute"/>
            <person name="Ahrendt S."/>
            <person name="Riley R."/>
            <person name="Andreopoulos W."/>
            <person name="Labutti K."/>
            <person name="Pangilinan J."/>
            <person name="Ruiz-Duenas F.J."/>
            <person name="Barrasa J.M."/>
            <person name="Sanchez-Garcia M."/>
            <person name="Camarero S."/>
            <person name="Miyauchi S."/>
            <person name="Serrano A."/>
            <person name="Linde D."/>
            <person name="Babiker R."/>
            <person name="Drula E."/>
            <person name="Ayuso-Fernandez I."/>
            <person name="Pacheco R."/>
            <person name="Padilla G."/>
            <person name="Ferreira P."/>
            <person name="Barriuso J."/>
            <person name="Kellner H."/>
            <person name="Castanera R."/>
            <person name="Alfaro M."/>
            <person name="Ramirez L."/>
            <person name="Pisabarro A.G."/>
            <person name="Kuo A."/>
            <person name="Tritt A."/>
            <person name="Lipzen A."/>
            <person name="He G."/>
            <person name="Yan M."/>
            <person name="Ng V."/>
            <person name="Cullen D."/>
            <person name="Martin F."/>
            <person name="Rosso M.-N."/>
            <person name="Henrissat B."/>
            <person name="Hibbett D."/>
            <person name="Martinez A.T."/>
            <person name="Grigoriev I.V."/>
        </authorList>
    </citation>
    <scope>NUCLEOTIDE SEQUENCE</scope>
    <source>
        <strain evidence="2">CBS 247.69</strain>
    </source>
</reference>
<feature type="transmembrane region" description="Helical" evidence="1">
    <location>
        <begin position="32"/>
        <end position="49"/>
    </location>
</feature>
<evidence type="ECO:0000313" key="2">
    <source>
        <dbReference type="EMBL" id="KAF9457301.1"/>
    </source>
</evidence>
<dbReference type="OrthoDB" id="2744793at2759"/>
<keyword evidence="1" id="KW-0812">Transmembrane</keyword>
<dbReference type="AlphaFoldDB" id="A0A9P5XX36"/>
<dbReference type="EMBL" id="MU150378">
    <property type="protein sequence ID" value="KAF9457301.1"/>
    <property type="molecule type" value="Genomic_DNA"/>
</dbReference>
<proteinExistence type="predicted"/>
<feature type="transmembrane region" description="Helical" evidence="1">
    <location>
        <begin position="149"/>
        <end position="168"/>
    </location>
</feature>
<comment type="caution">
    <text evidence="2">The sequence shown here is derived from an EMBL/GenBank/DDBJ whole genome shotgun (WGS) entry which is preliminary data.</text>
</comment>